<dbReference type="GO" id="GO:0016791">
    <property type="term" value="F:phosphatase activity"/>
    <property type="evidence" value="ECO:0007669"/>
    <property type="project" value="TreeGrafter"/>
</dbReference>
<dbReference type="PANTHER" id="PTHR42850">
    <property type="entry name" value="METALLOPHOSPHOESTERASE"/>
    <property type="match status" value="1"/>
</dbReference>
<dbReference type="RefSeq" id="WP_097112934.1">
    <property type="nucleotide sequence ID" value="NZ_OBEB01000010.1"/>
</dbReference>
<evidence type="ECO:0000256" key="8">
    <source>
        <dbReference type="ARBA" id="ARBA00049417"/>
    </source>
</evidence>
<evidence type="ECO:0000259" key="9">
    <source>
        <dbReference type="Pfam" id="PF00149"/>
    </source>
</evidence>
<accession>A0A285JIR8</accession>
<evidence type="ECO:0000313" key="10">
    <source>
        <dbReference type="EMBL" id="SNY60220.1"/>
    </source>
</evidence>
<dbReference type="InterPro" id="IPR004843">
    <property type="entry name" value="Calcineurin-like_PHP"/>
</dbReference>
<proteinExistence type="inferred from homology"/>
<dbReference type="OrthoDB" id="9807890at2"/>
<dbReference type="InterPro" id="IPR050126">
    <property type="entry name" value="Ap4A_hydrolase"/>
</dbReference>
<dbReference type="Gene3D" id="3.60.21.10">
    <property type="match status" value="1"/>
</dbReference>
<keyword evidence="4" id="KW-0378">Hydrolase</keyword>
<evidence type="ECO:0000256" key="6">
    <source>
        <dbReference type="ARBA" id="ARBA00032248"/>
    </source>
</evidence>
<feature type="domain" description="Calcineurin-like phosphoesterase" evidence="9">
    <location>
        <begin position="3"/>
        <end position="131"/>
    </location>
</feature>
<comment type="similarity">
    <text evidence="2">Belongs to the Ap4A hydrolase family.</text>
</comment>
<dbReference type="NCBIfam" id="TIGR00668">
    <property type="entry name" value="apaH"/>
    <property type="match status" value="1"/>
</dbReference>
<sequence>MATYVIGDVQGCYDALQRLLVHIDFNTSTDQLWFCGDLIARGPDSLSTLNFIKSLGNSTKCVLGNHDLHFLASHFGFGNVKPADNLQQLQQAPNLPELVDWLLQLPLIYQSTDKQQLMVHAGLSPEWTLDEAATAASAVSQQLIHQPEQIFAIMYGDTPDMWQQADTDQQRWRYTINACTRMRFCTPDGALSLQEKGNPAQQSNLVPWYEFWRTKPHPELFFGHWAALNGFSPVQNIHALDTGCVWGNTLTAYCVERQQRYCVTGIK</sequence>
<dbReference type="EC" id="3.6.1.41" evidence="3"/>
<evidence type="ECO:0000256" key="4">
    <source>
        <dbReference type="ARBA" id="ARBA00022801"/>
    </source>
</evidence>
<dbReference type="NCBIfam" id="NF001204">
    <property type="entry name" value="PRK00166.1"/>
    <property type="match status" value="1"/>
</dbReference>
<dbReference type="SUPFAM" id="SSF56300">
    <property type="entry name" value="Metallo-dependent phosphatases"/>
    <property type="match status" value="1"/>
</dbReference>
<evidence type="ECO:0000313" key="11">
    <source>
        <dbReference type="Proteomes" id="UP000219353"/>
    </source>
</evidence>
<dbReference type="PIRSF" id="PIRSF000903">
    <property type="entry name" value="B5n-ttraPtase_sm"/>
    <property type="match status" value="1"/>
</dbReference>
<dbReference type="InterPro" id="IPR029052">
    <property type="entry name" value="Metallo-depent_PP-like"/>
</dbReference>
<dbReference type="GO" id="GO:0008803">
    <property type="term" value="F:bis(5'-nucleosyl)-tetraphosphatase (symmetrical) activity"/>
    <property type="evidence" value="ECO:0007669"/>
    <property type="project" value="UniProtKB-EC"/>
</dbReference>
<dbReference type="Proteomes" id="UP000219353">
    <property type="component" value="Unassembled WGS sequence"/>
</dbReference>
<evidence type="ECO:0000256" key="1">
    <source>
        <dbReference type="ARBA" id="ARBA00003413"/>
    </source>
</evidence>
<dbReference type="GO" id="GO:0005737">
    <property type="term" value="C:cytoplasm"/>
    <property type="evidence" value="ECO:0007669"/>
    <property type="project" value="TreeGrafter"/>
</dbReference>
<evidence type="ECO:0000256" key="7">
    <source>
        <dbReference type="ARBA" id="ARBA00033210"/>
    </source>
</evidence>
<organism evidence="10 11">
    <name type="scientific">Arsukibacterium tuosuense</name>
    <dbReference type="NCBI Taxonomy" id="1323745"/>
    <lineage>
        <taxon>Bacteria</taxon>
        <taxon>Pseudomonadati</taxon>
        <taxon>Pseudomonadota</taxon>
        <taxon>Gammaproteobacteria</taxon>
        <taxon>Chromatiales</taxon>
        <taxon>Chromatiaceae</taxon>
        <taxon>Arsukibacterium</taxon>
    </lineage>
</organism>
<comment type="function">
    <text evidence="1">Hydrolyzes diadenosine 5',5'''-P1,P4-tetraphosphate to yield ADP.</text>
</comment>
<name>A0A285JIR8_9GAMM</name>
<evidence type="ECO:0000256" key="2">
    <source>
        <dbReference type="ARBA" id="ARBA00005419"/>
    </source>
</evidence>
<comment type="catalytic activity">
    <reaction evidence="8">
        <text>P(1),P(4)-bis(5'-adenosyl) tetraphosphate + H2O = 2 ADP + 2 H(+)</text>
        <dbReference type="Rhea" id="RHEA:24252"/>
        <dbReference type="ChEBI" id="CHEBI:15377"/>
        <dbReference type="ChEBI" id="CHEBI:15378"/>
        <dbReference type="ChEBI" id="CHEBI:58141"/>
        <dbReference type="ChEBI" id="CHEBI:456216"/>
        <dbReference type="EC" id="3.6.1.41"/>
    </reaction>
</comment>
<protein>
    <recommendedName>
        <fullName evidence="3">bis(5'-nucleosyl)-tetraphosphatase (symmetrical)</fullName>
        <ecNumber evidence="3">3.6.1.41</ecNumber>
    </recommendedName>
    <alternativeName>
        <fullName evidence="6">Ap4A hydrolase</fullName>
    </alternativeName>
    <alternativeName>
        <fullName evidence="5">Diadenosine 5',5'''-P1,P4-tetraphosphate pyrophosphohydrolase</fullName>
    </alternativeName>
    <alternativeName>
        <fullName evidence="7">Diadenosine tetraphosphatase</fullName>
    </alternativeName>
</protein>
<evidence type="ECO:0000256" key="3">
    <source>
        <dbReference type="ARBA" id="ARBA00012506"/>
    </source>
</evidence>
<dbReference type="Pfam" id="PF00149">
    <property type="entry name" value="Metallophos"/>
    <property type="match status" value="1"/>
</dbReference>
<dbReference type="EMBL" id="OBEB01000010">
    <property type="protein sequence ID" value="SNY60220.1"/>
    <property type="molecule type" value="Genomic_DNA"/>
</dbReference>
<dbReference type="InterPro" id="IPR004617">
    <property type="entry name" value="ApaH"/>
</dbReference>
<keyword evidence="11" id="KW-1185">Reference proteome</keyword>
<gene>
    <name evidence="10" type="ORF">SAMN06297280_0035</name>
</gene>
<dbReference type="PANTHER" id="PTHR42850:SF11">
    <property type="entry name" value="BIS(5'-NUCLEOSYL)-TETRAPHOSPHATASE [SYMMETRICAL]"/>
    <property type="match status" value="1"/>
</dbReference>
<dbReference type="AlphaFoldDB" id="A0A285JIR8"/>
<dbReference type="GO" id="GO:0110154">
    <property type="term" value="P:RNA decapping"/>
    <property type="evidence" value="ECO:0007669"/>
    <property type="project" value="TreeGrafter"/>
</dbReference>
<evidence type="ECO:0000256" key="5">
    <source>
        <dbReference type="ARBA" id="ARBA00031248"/>
    </source>
</evidence>
<reference evidence="11" key="1">
    <citation type="submission" date="2017-09" db="EMBL/GenBank/DDBJ databases">
        <authorList>
            <person name="Varghese N."/>
            <person name="Submissions S."/>
        </authorList>
    </citation>
    <scope>NUCLEOTIDE SEQUENCE [LARGE SCALE GENOMIC DNA]</scope>
    <source>
        <strain evidence="11">CGMCC 1.12461</strain>
    </source>
</reference>